<evidence type="ECO:0000313" key="2">
    <source>
        <dbReference type="EMBL" id="KAK5997170.1"/>
    </source>
</evidence>
<name>A0ABR0SZI0_9HYPO</name>
<dbReference type="EMBL" id="JAVFKD010000002">
    <property type="protein sequence ID" value="KAK5997170.1"/>
    <property type="molecule type" value="Genomic_DNA"/>
</dbReference>
<evidence type="ECO:0000256" key="1">
    <source>
        <dbReference type="SAM" id="MobiDB-lite"/>
    </source>
</evidence>
<feature type="region of interest" description="Disordered" evidence="1">
    <location>
        <begin position="24"/>
        <end position="46"/>
    </location>
</feature>
<accession>A0ABR0SZI0</accession>
<keyword evidence="3" id="KW-1185">Reference proteome</keyword>
<gene>
    <name evidence="2" type="ORF">PT974_02523</name>
</gene>
<reference evidence="2 3" key="1">
    <citation type="submission" date="2024-01" db="EMBL/GenBank/DDBJ databases">
        <title>Complete genome of Cladobotryum mycophilum ATHUM6906.</title>
        <authorList>
            <person name="Christinaki A.C."/>
            <person name="Myridakis A.I."/>
            <person name="Kouvelis V.N."/>
        </authorList>
    </citation>
    <scope>NUCLEOTIDE SEQUENCE [LARGE SCALE GENOMIC DNA]</scope>
    <source>
        <strain evidence="2 3">ATHUM6906</strain>
    </source>
</reference>
<evidence type="ECO:0000313" key="3">
    <source>
        <dbReference type="Proteomes" id="UP001338125"/>
    </source>
</evidence>
<protein>
    <submittedName>
        <fullName evidence="2">Uncharacterized protein</fullName>
    </submittedName>
</protein>
<sequence length="46" mass="5151">MVEYHSKSHMRIWTLQIYHSSSVLQGRTGQGGPSQQGPEREQSPPG</sequence>
<dbReference type="Proteomes" id="UP001338125">
    <property type="component" value="Unassembled WGS sequence"/>
</dbReference>
<organism evidence="2 3">
    <name type="scientific">Cladobotryum mycophilum</name>
    <dbReference type="NCBI Taxonomy" id="491253"/>
    <lineage>
        <taxon>Eukaryota</taxon>
        <taxon>Fungi</taxon>
        <taxon>Dikarya</taxon>
        <taxon>Ascomycota</taxon>
        <taxon>Pezizomycotina</taxon>
        <taxon>Sordariomycetes</taxon>
        <taxon>Hypocreomycetidae</taxon>
        <taxon>Hypocreales</taxon>
        <taxon>Hypocreaceae</taxon>
        <taxon>Cladobotryum</taxon>
    </lineage>
</organism>
<comment type="caution">
    <text evidence="2">The sequence shown here is derived from an EMBL/GenBank/DDBJ whole genome shotgun (WGS) entry which is preliminary data.</text>
</comment>
<proteinExistence type="predicted"/>